<feature type="compositionally biased region" description="Basic and acidic residues" evidence="1">
    <location>
        <begin position="147"/>
        <end position="162"/>
    </location>
</feature>
<dbReference type="AlphaFoldDB" id="A0A4V6A3Y3"/>
<feature type="region of interest" description="Disordered" evidence="1">
    <location>
        <begin position="128"/>
        <end position="162"/>
    </location>
</feature>
<gene>
    <name evidence="2" type="ORF">D5086_0000253580</name>
</gene>
<evidence type="ECO:0000256" key="1">
    <source>
        <dbReference type="SAM" id="MobiDB-lite"/>
    </source>
</evidence>
<dbReference type="EMBL" id="RCHU01000972">
    <property type="protein sequence ID" value="TKR85005.1"/>
    <property type="molecule type" value="Genomic_DNA"/>
</dbReference>
<comment type="caution">
    <text evidence="2">The sequence shown here is derived from an EMBL/GenBank/DDBJ whole genome shotgun (WGS) entry which is preliminary data.</text>
</comment>
<proteinExistence type="predicted"/>
<evidence type="ECO:0000313" key="2">
    <source>
        <dbReference type="EMBL" id="TKR85005.1"/>
    </source>
</evidence>
<protein>
    <submittedName>
        <fullName evidence="2">Uncharacterized protein</fullName>
    </submittedName>
</protein>
<accession>A0A4V6A3Y3</accession>
<organism evidence="2">
    <name type="scientific">Populus alba</name>
    <name type="common">White poplar</name>
    <dbReference type="NCBI Taxonomy" id="43335"/>
    <lineage>
        <taxon>Eukaryota</taxon>
        <taxon>Viridiplantae</taxon>
        <taxon>Streptophyta</taxon>
        <taxon>Embryophyta</taxon>
        <taxon>Tracheophyta</taxon>
        <taxon>Spermatophyta</taxon>
        <taxon>Magnoliopsida</taxon>
        <taxon>eudicotyledons</taxon>
        <taxon>Gunneridae</taxon>
        <taxon>Pentapetalae</taxon>
        <taxon>rosids</taxon>
        <taxon>fabids</taxon>
        <taxon>Malpighiales</taxon>
        <taxon>Salicaceae</taxon>
        <taxon>Saliceae</taxon>
        <taxon>Populus</taxon>
    </lineage>
</organism>
<sequence>MILDVPRLASVIGVAIVSSKNRLRKGVAIASVTGAAIFNDFPHLLTSSAFDDQGGVGEEVEDRVRLEDDRFISSCLIFKVVSLEMKYIPFFGTKFGTTRSRTVGGDSKYYNIADHEKVDELGLKDKEGSFKADPSLELPSFDESEEEKQKKQEDDPEVDGRENLCKYEEYSWQILVPKSCTKKEEQKTFFELLSFWRKKEKGQI</sequence>
<reference evidence="2" key="1">
    <citation type="submission" date="2018-10" db="EMBL/GenBank/DDBJ databases">
        <title>Population genomic analysis revealed the cold adaptation of white poplar.</title>
        <authorList>
            <person name="Liu Y.-J."/>
        </authorList>
    </citation>
    <scope>NUCLEOTIDE SEQUENCE [LARGE SCALE GENOMIC DNA]</scope>
    <source>
        <strain evidence="2">PAL-ZL1</strain>
    </source>
</reference>
<name>A0A4V6A3Y3_POPAL</name>